<evidence type="ECO:0000313" key="1">
    <source>
        <dbReference type="EMBL" id="MXU84483.1"/>
    </source>
</evidence>
<dbReference type="AlphaFoldDB" id="A0A6B0UDR7"/>
<name>A0A6B0UDR7_IXORI</name>
<reference evidence="1" key="1">
    <citation type="submission" date="2019-12" db="EMBL/GenBank/DDBJ databases">
        <title>An insight into the sialome of adult female Ixodes ricinus ticks feeding for 6 days.</title>
        <authorList>
            <person name="Perner J."/>
            <person name="Ribeiro J.M.C."/>
        </authorList>
    </citation>
    <scope>NUCLEOTIDE SEQUENCE</scope>
    <source>
        <strain evidence="1">Semi-engorged</strain>
        <tissue evidence="1">Salivary glands</tissue>
    </source>
</reference>
<proteinExistence type="predicted"/>
<protein>
    <submittedName>
        <fullName evidence="1">Uncharacterized protein</fullName>
    </submittedName>
</protein>
<organism evidence="1">
    <name type="scientific">Ixodes ricinus</name>
    <name type="common">Common tick</name>
    <name type="synonym">Acarus ricinus</name>
    <dbReference type="NCBI Taxonomy" id="34613"/>
    <lineage>
        <taxon>Eukaryota</taxon>
        <taxon>Metazoa</taxon>
        <taxon>Ecdysozoa</taxon>
        <taxon>Arthropoda</taxon>
        <taxon>Chelicerata</taxon>
        <taxon>Arachnida</taxon>
        <taxon>Acari</taxon>
        <taxon>Parasitiformes</taxon>
        <taxon>Ixodida</taxon>
        <taxon>Ixodoidea</taxon>
        <taxon>Ixodidae</taxon>
        <taxon>Ixodinae</taxon>
        <taxon>Ixodes</taxon>
    </lineage>
</organism>
<sequence length="81" mass="8897">MLDWKTFGDLHSNLERMSVVLGLLKLWGVGECTCGGFFGDSSCVAPLLWPNLRQTAFWFGTGHFILGDVGKSPQLHNSNGK</sequence>
<dbReference type="EMBL" id="GIFC01002400">
    <property type="protein sequence ID" value="MXU84483.1"/>
    <property type="molecule type" value="Transcribed_RNA"/>
</dbReference>
<accession>A0A6B0UDR7</accession>